<keyword evidence="6" id="KW-0479">Metal-binding</keyword>
<dbReference type="Pfam" id="PF00856">
    <property type="entry name" value="SET"/>
    <property type="match status" value="1"/>
</dbReference>
<dbReference type="PROSITE" id="PS50280">
    <property type="entry name" value="SET"/>
    <property type="match status" value="1"/>
</dbReference>
<dbReference type="InterPro" id="IPR050973">
    <property type="entry name" value="H3K9_Histone-Lys_N-MTase"/>
</dbReference>
<dbReference type="PANTHER" id="PTHR46223">
    <property type="entry name" value="HISTONE-LYSINE N-METHYLTRANSFERASE SUV39H"/>
    <property type="match status" value="1"/>
</dbReference>
<dbReference type="STRING" id="1447883.A0A2B7YK97"/>
<evidence type="ECO:0000259" key="11">
    <source>
        <dbReference type="PROSITE" id="PS50868"/>
    </source>
</evidence>
<evidence type="ECO:0000313" key="12">
    <source>
        <dbReference type="EMBL" id="PGH21481.1"/>
    </source>
</evidence>
<evidence type="ECO:0000259" key="9">
    <source>
        <dbReference type="PROSITE" id="PS50280"/>
    </source>
</evidence>
<dbReference type="PROSITE" id="PS50867">
    <property type="entry name" value="PRE_SET"/>
    <property type="match status" value="1"/>
</dbReference>
<dbReference type="Proteomes" id="UP000224634">
    <property type="component" value="Unassembled WGS sequence"/>
</dbReference>
<keyword evidence="13" id="KW-1185">Reference proteome</keyword>
<dbReference type="EMBL" id="PDNA01000034">
    <property type="protein sequence ID" value="PGH21481.1"/>
    <property type="molecule type" value="Genomic_DNA"/>
</dbReference>
<evidence type="ECO:0000256" key="4">
    <source>
        <dbReference type="ARBA" id="ARBA00022679"/>
    </source>
</evidence>
<feature type="region of interest" description="Disordered" evidence="8">
    <location>
        <begin position="1"/>
        <end position="112"/>
    </location>
</feature>
<dbReference type="InterPro" id="IPR003616">
    <property type="entry name" value="Post-SET_dom"/>
</dbReference>
<evidence type="ECO:0000256" key="3">
    <source>
        <dbReference type="ARBA" id="ARBA00022603"/>
    </source>
</evidence>
<proteinExistence type="predicted"/>
<feature type="domain" description="Post-SET" evidence="11">
    <location>
        <begin position="429"/>
        <end position="445"/>
    </location>
</feature>
<dbReference type="InterPro" id="IPR001214">
    <property type="entry name" value="SET_dom"/>
</dbReference>
<evidence type="ECO:0000256" key="2">
    <source>
        <dbReference type="ARBA" id="ARBA00022454"/>
    </source>
</evidence>
<sequence>MVIDLTGDSSSEEEVGKRWPLKQKKPSLTPDHSLELLEKFIVRPSSQHSTTSSSTASRPPSRRSNGSRLPSQSQNNSPQPRNAEKFAVVVRTKSHSGTSTPESRKRSISSAFPQHHGLSSFYNVYDNKNKGPSYKPAKRVERSTVVIRQSRYHFRPKARKPNPHALYQKKLTHIEGPPVLLDLKKNVAQLNFNFEFINTHKLQDGVEAMDAGFNHGCTCDEGCSWTGCGCLNEEVDDEQSIPQYIMGRNGVVVLRKDFMEKKAAIQECNGLCLCGKNCWNRVTQKGSPLRFEVFQTRNRGSGLRSRDSIQAGQFIEFYLGEVITKQEADRREAATSPGDPTSYFFNLDHFSEDDDMYVVDGRKYGSVTRFINHSCNPNCKMFVVQQHHSDQKLYNLAFFALKDIPAGKELTFDYCPNWKTEMDKTMDPNAVKCLCGESNCRGQLWPNSRKTMREDSD</sequence>
<comment type="caution">
    <text evidence="12">The sequence shown here is derived from an EMBL/GenBank/DDBJ whole genome shotgun (WGS) entry which is preliminary data.</text>
</comment>
<evidence type="ECO:0000256" key="8">
    <source>
        <dbReference type="SAM" id="MobiDB-lite"/>
    </source>
</evidence>
<dbReference type="GO" id="GO:0042054">
    <property type="term" value="F:histone methyltransferase activity"/>
    <property type="evidence" value="ECO:0007669"/>
    <property type="project" value="InterPro"/>
</dbReference>
<keyword evidence="7" id="KW-0862">Zinc</keyword>
<dbReference type="InterPro" id="IPR046341">
    <property type="entry name" value="SET_dom_sf"/>
</dbReference>
<dbReference type="Gene3D" id="2.170.270.10">
    <property type="entry name" value="SET domain"/>
    <property type="match status" value="1"/>
</dbReference>
<dbReference type="GO" id="GO:0032259">
    <property type="term" value="P:methylation"/>
    <property type="evidence" value="ECO:0007669"/>
    <property type="project" value="UniProtKB-KW"/>
</dbReference>
<dbReference type="PROSITE" id="PS50868">
    <property type="entry name" value="POST_SET"/>
    <property type="match status" value="1"/>
</dbReference>
<dbReference type="AlphaFoldDB" id="A0A2B7YK97"/>
<dbReference type="GO" id="GO:0008270">
    <property type="term" value="F:zinc ion binding"/>
    <property type="evidence" value="ECO:0007669"/>
    <property type="project" value="InterPro"/>
</dbReference>
<dbReference type="PANTHER" id="PTHR46223:SF3">
    <property type="entry name" value="HISTONE-LYSINE N-METHYLTRANSFERASE SET-23"/>
    <property type="match status" value="1"/>
</dbReference>
<dbReference type="GO" id="GO:0005634">
    <property type="term" value="C:nucleus"/>
    <property type="evidence" value="ECO:0007669"/>
    <property type="project" value="InterPro"/>
</dbReference>
<evidence type="ECO:0000256" key="5">
    <source>
        <dbReference type="ARBA" id="ARBA00022691"/>
    </source>
</evidence>
<keyword evidence="2" id="KW-0158">Chromosome</keyword>
<dbReference type="InterPro" id="IPR007728">
    <property type="entry name" value="Pre-SET_dom"/>
</dbReference>
<dbReference type="SMART" id="SM00317">
    <property type="entry name" value="SET"/>
    <property type="match status" value="1"/>
</dbReference>
<keyword evidence="3" id="KW-0489">Methyltransferase</keyword>
<reference evidence="12 13" key="1">
    <citation type="submission" date="2017-10" db="EMBL/GenBank/DDBJ databases">
        <title>Comparative genomics in systemic dimorphic fungi from Ajellomycetaceae.</title>
        <authorList>
            <person name="Munoz J.F."/>
            <person name="Mcewen J.G."/>
            <person name="Clay O.K."/>
            <person name="Cuomo C.A."/>
        </authorList>
    </citation>
    <scope>NUCLEOTIDE SEQUENCE [LARGE SCALE GENOMIC DNA]</scope>
    <source>
        <strain evidence="12 13">UAMH7299</strain>
    </source>
</reference>
<name>A0A2B7YK97_POLH7</name>
<keyword evidence="4" id="KW-0808">Transferase</keyword>
<evidence type="ECO:0008006" key="14">
    <source>
        <dbReference type="Google" id="ProtNLM"/>
    </source>
</evidence>
<evidence type="ECO:0000313" key="13">
    <source>
        <dbReference type="Proteomes" id="UP000224634"/>
    </source>
</evidence>
<dbReference type="GO" id="GO:0005694">
    <property type="term" value="C:chromosome"/>
    <property type="evidence" value="ECO:0007669"/>
    <property type="project" value="UniProtKB-SubCell"/>
</dbReference>
<feature type="domain" description="SET" evidence="9">
    <location>
        <begin position="289"/>
        <end position="415"/>
    </location>
</feature>
<organism evidence="12 13">
    <name type="scientific">Polytolypa hystricis (strain UAMH7299)</name>
    <dbReference type="NCBI Taxonomy" id="1447883"/>
    <lineage>
        <taxon>Eukaryota</taxon>
        <taxon>Fungi</taxon>
        <taxon>Dikarya</taxon>
        <taxon>Ascomycota</taxon>
        <taxon>Pezizomycotina</taxon>
        <taxon>Eurotiomycetes</taxon>
        <taxon>Eurotiomycetidae</taxon>
        <taxon>Onygenales</taxon>
        <taxon>Onygenales incertae sedis</taxon>
        <taxon>Polytolypa</taxon>
    </lineage>
</organism>
<dbReference type="SUPFAM" id="SSF82199">
    <property type="entry name" value="SET domain"/>
    <property type="match status" value="1"/>
</dbReference>
<dbReference type="Pfam" id="PF05033">
    <property type="entry name" value="Pre-SET"/>
    <property type="match status" value="1"/>
</dbReference>
<gene>
    <name evidence="12" type="ORF">AJ80_03149</name>
</gene>
<evidence type="ECO:0000256" key="1">
    <source>
        <dbReference type="ARBA" id="ARBA00004286"/>
    </source>
</evidence>
<keyword evidence="5" id="KW-0949">S-adenosyl-L-methionine</keyword>
<dbReference type="OrthoDB" id="308383at2759"/>
<evidence type="ECO:0000256" key="7">
    <source>
        <dbReference type="ARBA" id="ARBA00022833"/>
    </source>
</evidence>
<evidence type="ECO:0000256" key="6">
    <source>
        <dbReference type="ARBA" id="ARBA00022723"/>
    </source>
</evidence>
<feature type="compositionally biased region" description="Low complexity" evidence="8">
    <location>
        <begin position="43"/>
        <end position="71"/>
    </location>
</feature>
<feature type="compositionally biased region" description="Basic and acidic residues" evidence="8">
    <location>
        <begin position="32"/>
        <end position="41"/>
    </location>
</feature>
<accession>A0A2B7YK97</accession>
<evidence type="ECO:0000259" key="10">
    <source>
        <dbReference type="PROSITE" id="PS50867"/>
    </source>
</evidence>
<feature type="domain" description="Pre-SET" evidence="10">
    <location>
        <begin position="215"/>
        <end position="286"/>
    </location>
</feature>
<protein>
    <recommendedName>
        <fullName evidence="14">Histone-lysine N-methyltransferase</fullName>
    </recommendedName>
</protein>
<comment type="subcellular location">
    <subcellularLocation>
        <location evidence="1">Chromosome</location>
    </subcellularLocation>
</comment>